<gene>
    <name evidence="3" type="ORF">QR90_05795</name>
</gene>
<evidence type="ECO:0000313" key="4">
    <source>
        <dbReference type="Proteomes" id="UP000030634"/>
    </source>
</evidence>
<dbReference type="KEGG" id="dsw:QR90_05795"/>
<dbReference type="InterPro" id="IPR000387">
    <property type="entry name" value="Tyr_Pase_dom"/>
</dbReference>
<evidence type="ECO:0000313" key="3">
    <source>
        <dbReference type="EMBL" id="AIZ44717.1"/>
    </source>
</evidence>
<dbReference type="SUPFAM" id="SSF52799">
    <property type="entry name" value="(Phosphotyrosine protein) phosphatases II"/>
    <property type="match status" value="1"/>
</dbReference>
<accession>A0A0A7KEX6</accession>
<dbReference type="PANTHER" id="PTHR31126:SF1">
    <property type="entry name" value="TYROSINE SPECIFIC PROTEIN PHOSPHATASES DOMAIN-CONTAINING PROTEIN"/>
    <property type="match status" value="1"/>
</dbReference>
<dbReference type="RefSeq" id="WP_039682973.1">
    <property type="nucleotide sequence ID" value="NZ_CP010028.1"/>
</dbReference>
<dbReference type="InterPro" id="IPR029021">
    <property type="entry name" value="Prot-tyrosine_phosphatase-like"/>
</dbReference>
<reference evidence="4" key="1">
    <citation type="submission" date="2014-11" db="EMBL/GenBank/DDBJ databases">
        <title>Hymenobacter sp. DG25B genome submission.</title>
        <authorList>
            <person name="Jung H.-Y."/>
            <person name="Kim M.K."/>
            <person name="Srinivasan S."/>
            <person name="Lim S."/>
        </authorList>
    </citation>
    <scope>NUCLEOTIDE SEQUENCE [LARGE SCALE GENOMIC DNA]</scope>
    <source>
        <strain evidence="4">DY59</strain>
    </source>
</reference>
<dbReference type="InterPro" id="IPR016130">
    <property type="entry name" value="Tyr_Pase_AS"/>
</dbReference>
<sequence>MPTPPEGAMNFRRPLPGLYRSGNLSRLSEQGRGELLVLGLSRLLDLRARAERGQDAPPSLGRTEYLNLSLLPYRVHALNEATQAGSNAVYSTALLEHGANNIVGILGALLDAPPGPVLIHCHAGKDRTGLIAALCLELAGFSRNEIAADYVATGPELVDFYARMRARKTPEQRTRLSPFIPTVADDILLPLAHLDAVWGGAGPYLAAYGFSDAEQATLGGRVLQV</sequence>
<dbReference type="PROSITE" id="PS00383">
    <property type="entry name" value="TYR_PHOSPHATASE_1"/>
    <property type="match status" value="1"/>
</dbReference>
<dbReference type="HOGENOM" id="CLU_057546_3_0_0"/>
<evidence type="ECO:0000256" key="1">
    <source>
        <dbReference type="ARBA" id="ARBA00009580"/>
    </source>
</evidence>
<dbReference type="Gene3D" id="3.90.190.10">
    <property type="entry name" value="Protein tyrosine phosphatase superfamily"/>
    <property type="match status" value="1"/>
</dbReference>
<dbReference type="PANTHER" id="PTHR31126">
    <property type="entry name" value="TYROSINE-PROTEIN PHOSPHATASE"/>
    <property type="match status" value="1"/>
</dbReference>
<organism evidence="3 4">
    <name type="scientific">Deinococcus radiopugnans</name>
    <dbReference type="NCBI Taxonomy" id="57497"/>
    <lineage>
        <taxon>Bacteria</taxon>
        <taxon>Thermotogati</taxon>
        <taxon>Deinococcota</taxon>
        <taxon>Deinococci</taxon>
        <taxon>Deinococcales</taxon>
        <taxon>Deinococcaceae</taxon>
        <taxon>Deinococcus</taxon>
    </lineage>
</organism>
<comment type="similarity">
    <text evidence="1">Belongs to the protein-tyrosine phosphatase family.</text>
</comment>
<dbReference type="GO" id="GO:0004721">
    <property type="term" value="F:phosphoprotein phosphatase activity"/>
    <property type="evidence" value="ECO:0007669"/>
    <property type="project" value="InterPro"/>
</dbReference>
<protein>
    <submittedName>
        <fullName evidence="3">Protein tyrosine phosphatase</fullName>
    </submittedName>
</protein>
<name>A0A0A7KEX6_9DEIO</name>
<evidence type="ECO:0000259" key="2">
    <source>
        <dbReference type="PROSITE" id="PS50056"/>
    </source>
</evidence>
<dbReference type="PROSITE" id="PS50056">
    <property type="entry name" value="TYR_PHOSPHATASE_2"/>
    <property type="match status" value="1"/>
</dbReference>
<dbReference type="Pfam" id="PF13350">
    <property type="entry name" value="Y_phosphatase3"/>
    <property type="match status" value="1"/>
</dbReference>
<proteinExistence type="inferred from homology"/>
<dbReference type="EMBL" id="CP010028">
    <property type="protein sequence ID" value="AIZ44717.1"/>
    <property type="molecule type" value="Genomic_DNA"/>
</dbReference>
<dbReference type="InterPro" id="IPR026893">
    <property type="entry name" value="Tyr/Ser_Pase_IphP-type"/>
</dbReference>
<dbReference type="Proteomes" id="UP000030634">
    <property type="component" value="Chromosome"/>
</dbReference>
<dbReference type="STRING" id="1182571.QR90_05795"/>
<dbReference type="AlphaFoldDB" id="A0A0A7KEX6"/>
<feature type="domain" description="Tyrosine specific protein phosphatases" evidence="2">
    <location>
        <begin position="100"/>
        <end position="134"/>
    </location>
</feature>